<dbReference type="GO" id="GO:0000978">
    <property type="term" value="F:RNA polymerase II cis-regulatory region sequence-specific DNA binding"/>
    <property type="evidence" value="ECO:0007669"/>
    <property type="project" value="TreeGrafter"/>
</dbReference>
<dbReference type="InterPro" id="IPR050877">
    <property type="entry name" value="EMX-VAX-Noto_Homeobox_TFs"/>
</dbReference>
<evidence type="ECO:0000256" key="2">
    <source>
        <dbReference type="ARBA" id="ARBA00023125"/>
    </source>
</evidence>
<comment type="subcellular location">
    <subcellularLocation>
        <location evidence="1 5 6">Nucleus</location>
    </subcellularLocation>
</comment>
<dbReference type="Proteomes" id="UP000095280">
    <property type="component" value="Unplaced"/>
</dbReference>
<dbReference type="PANTHER" id="PTHR24339">
    <property type="entry name" value="HOMEOBOX PROTEIN EMX-RELATED"/>
    <property type="match status" value="1"/>
</dbReference>
<keyword evidence="9" id="KW-1185">Reference proteome</keyword>
<keyword evidence="3 5" id="KW-0371">Homeobox</keyword>
<dbReference type="InterPro" id="IPR009057">
    <property type="entry name" value="Homeodomain-like_sf"/>
</dbReference>
<feature type="DNA-binding region" description="Homeobox" evidence="5">
    <location>
        <begin position="151"/>
        <end position="210"/>
    </location>
</feature>
<dbReference type="AlphaFoldDB" id="A0A1I8JPS2"/>
<evidence type="ECO:0000313" key="9">
    <source>
        <dbReference type="Proteomes" id="UP000095280"/>
    </source>
</evidence>
<dbReference type="WBParaSite" id="snap_masked-unitig_31954-processed-gene-0.1-mRNA-1">
    <property type="protein sequence ID" value="snap_masked-unitig_31954-processed-gene-0.1-mRNA-1"/>
    <property type="gene ID" value="snap_masked-unitig_31954-processed-gene-0.1"/>
</dbReference>
<feature type="region of interest" description="Disordered" evidence="7">
    <location>
        <begin position="120"/>
        <end position="151"/>
    </location>
</feature>
<evidence type="ECO:0000256" key="3">
    <source>
        <dbReference type="ARBA" id="ARBA00023155"/>
    </source>
</evidence>
<protein>
    <submittedName>
        <fullName evidence="10">Homeobox domain-containing protein</fullName>
    </submittedName>
</protein>
<evidence type="ECO:0000256" key="1">
    <source>
        <dbReference type="ARBA" id="ARBA00004123"/>
    </source>
</evidence>
<feature type="region of interest" description="Disordered" evidence="7">
    <location>
        <begin position="208"/>
        <end position="232"/>
    </location>
</feature>
<keyword evidence="2 5" id="KW-0238">DNA-binding</keyword>
<feature type="region of interest" description="Disordered" evidence="7">
    <location>
        <begin position="74"/>
        <end position="107"/>
    </location>
</feature>
<dbReference type="GO" id="GO:0000981">
    <property type="term" value="F:DNA-binding transcription factor activity, RNA polymerase II-specific"/>
    <property type="evidence" value="ECO:0007669"/>
    <property type="project" value="InterPro"/>
</dbReference>
<dbReference type="PROSITE" id="PS50071">
    <property type="entry name" value="HOMEOBOX_2"/>
    <property type="match status" value="1"/>
</dbReference>
<dbReference type="GO" id="GO:0005634">
    <property type="term" value="C:nucleus"/>
    <property type="evidence" value="ECO:0007669"/>
    <property type="project" value="UniProtKB-SubCell"/>
</dbReference>
<feature type="domain" description="Homeobox" evidence="8">
    <location>
        <begin position="149"/>
        <end position="209"/>
    </location>
</feature>
<dbReference type="SUPFAM" id="SSF46689">
    <property type="entry name" value="Homeodomain-like"/>
    <property type="match status" value="1"/>
</dbReference>
<dbReference type="InterPro" id="IPR017970">
    <property type="entry name" value="Homeobox_CS"/>
</dbReference>
<evidence type="ECO:0000256" key="4">
    <source>
        <dbReference type="ARBA" id="ARBA00023242"/>
    </source>
</evidence>
<dbReference type="CDD" id="cd00086">
    <property type="entry name" value="homeodomain"/>
    <property type="match status" value="1"/>
</dbReference>
<dbReference type="PROSITE" id="PS00027">
    <property type="entry name" value="HOMEOBOX_1"/>
    <property type="match status" value="1"/>
</dbReference>
<dbReference type="SMART" id="SM00389">
    <property type="entry name" value="HOX"/>
    <property type="match status" value="1"/>
</dbReference>
<sequence length="232" mass="26851">PLARRCRVSRLCSPFPYKYERVMEESQAAVPATPRTPNQNAMHSVRLGEQRIVMRLKTESAIQGPECLSSSFLGRVSPMPASASTASHLNAKNQHQQQQQQQQQRNQRLTRFTIDEILKVDKQSAHESTSAGEPEVKRCPSEWQRPVHQSKKRFRSHFTRAQLNRLEAEFEQQQYVVGAQRLALAASLNLREIQVKVWFQNRRIKWRKQQCADREEDGNSASRQDESNDVKM</sequence>
<feature type="compositionally biased region" description="Low complexity" evidence="7">
    <location>
        <begin position="93"/>
        <end position="107"/>
    </location>
</feature>
<organism evidence="9 10">
    <name type="scientific">Macrostomum lignano</name>
    <dbReference type="NCBI Taxonomy" id="282301"/>
    <lineage>
        <taxon>Eukaryota</taxon>
        <taxon>Metazoa</taxon>
        <taxon>Spiralia</taxon>
        <taxon>Lophotrochozoa</taxon>
        <taxon>Platyhelminthes</taxon>
        <taxon>Rhabditophora</taxon>
        <taxon>Macrostomorpha</taxon>
        <taxon>Macrostomida</taxon>
        <taxon>Macrostomidae</taxon>
        <taxon>Macrostomum</taxon>
    </lineage>
</organism>
<dbReference type="Pfam" id="PF00046">
    <property type="entry name" value="Homeodomain"/>
    <property type="match status" value="1"/>
</dbReference>
<feature type="compositionally biased region" description="Basic and acidic residues" evidence="7">
    <location>
        <begin position="223"/>
        <end position="232"/>
    </location>
</feature>
<evidence type="ECO:0000256" key="5">
    <source>
        <dbReference type="PROSITE-ProRule" id="PRU00108"/>
    </source>
</evidence>
<reference evidence="10" key="1">
    <citation type="submission" date="2016-11" db="UniProtKB">
        <authorList>
            <consortium name="WormBaseParasite"/>
        </authorList>
    </citation>
    <scope>IDENTIFICATION</scope>
</reference>
<dbReference type="PANTHER" id="PTHR24339:SF28">
    <property type="entry name" value="E5-RELATED"/>
    <property type="match status" value="1"/>
</dbReference>
<proteinExistence type="predicted"/>
<evidence type="ECO:0000259" key="8">
    <source>
        <dbReference type="PROSITE" id="PS50071"/>
    </source>
</evidence>
<feature type="compositionally biased region" description="Polar residues" evidence="7">
    <location>
        <begin position="82"/>
        <end position="92"/>
    </location>
</feature>
<accession>A0A1I8JPS2</accession>
<dbReference type="InterPro" id="IPR001356">
    <property type="entry name" value="HD"/>
</dbReference>
<keyword evidence="4 5" id="KW-0539">Nucleus</keyword>
<name>A0A1I8JPS2_9PLAT</name>
<evidence type="ECO:0000256" key="6">
    <source>
        <dbReference type="RuleBase" id="RU000682"/>
    </source>
</evidence>
<evidence type="ECO:0000313" key="10">
    <source>
        <dbReference type="WBParaSite" id="snap_masked-unitig_31954-processed-gene-0.1-mRNA-1"/>
    </source>
</evidence>
<evidence type="ECO:0000256" key="7">
    <source>
        <dbReference type="SAM" id="MobiDB-lite"/>
    </source>
</evidence>
<dbReference type="Gene3D" id="1.10.10.60">
    <property type="entry name" value="Homeodomain-like"/>
    <property type="match status" value="1"/>
</dbReference>